<name>A0ABQ3VA15_9CHLR</name>
<evidence type="ECO:0000313" key="2">
    <source>
        <dbReference type="Proteomes" id="UP000635565"/>
    </source>
</evidence>
<comment type="caution">
    <text evidence="1">The sequence shown here is derived from an EMBL/GenBank/DDBJ whole genome shotgun (WGS) entry which is preliminary data.</text>
</comment>
<reference evidence="1 2" key="1">
    <citation type="journal article" date="2021" name="Int. J. Syst. Evol. Microbiol.">
        <title>Reticulibacter mediterranei gen. nov., sp. nov., within the new family Reticulibacteraceae fam. nov., and Ktedonospora formicarum gen. nov., sp. nov., Ktedonobacter robiniae sp. nov., Dictyobacter formicarum sp. nov. and Dictyobacter arantiisoli sp. nov., belonging to the class Ktedonobacteria.</title>
        <authorList>
            <person name="Yabe S."/>
            <person name="Zheng Y."/>
            <person name="Wang C.M."/>
            <person name="Sakai Y."/>
            <person name="Abe K."/>
            <person name="Yokota A."/>
            <person name="Donadio S."/>
            <person name="Cavaletti L."/>
            <person name="Monciardini P."/>
        </authorList>
    </citation>
    <scope>NUCLEOTIDE SEQUENCE [LARGE SCALE GENOMIC DNA]</scope>
    <source>
        <strain evidence="1 2">SOSP1-9</strain>
    </source>
</reference>
<evidence type="ECO:0000313" key="1">
    <source>
        <dbReference type="EMBL" id="GHO82684.1"/>
    </source>
</evidence>
<dbReference type="Gene3D" id="1.20.1260.10">
    <property type="match status" value="1"/>
</dbReference>
<accession>A0ABQ3VA15</accession>
<dbReference type="Proteomes" id="UP000635565">
    <property type="component" value="Unassembled WGS sequence"/>
</dbReference>
<sequence length="56" mass="6538">MLLDTKILTQLLREAHTVSEECHDIAATSVLKNLLDEKEKRRWFLSAVVNSEEKKR</sequence>
<proteinExistence type="predicted"/>
<dbReference type="SUPFAM" id="SSF47240">
    <property type="entry name" value="Ferritin-like"/>
    <property type="match status" value="1"/>
</dbReference>
<dbReference type="InterPro" id="IPR009078">
    <property type="entry name" value="Ferritin-like_SF"/>
</dbReference>
<evidence type="ECO:0008006" key="3">
    <source>
        <dbReference type="Google" id="ProtNLM"/>
    </source>
</evidence>
<gene>
    <name evidence="1" type="ORF">KSZ_06900</name>
</gene>
<dbReference type="EMBL" id="BNJJ01000002">
    <property type="protein sequence ID" value="GHO82684.1"/>
    <property type="molecule type" value="Genomic_DNA"/>
</dbReference>
<protein>
    <recommendedName>
        <fullName evidence="3">Ferritin/DPS protein domain-containing protein</fullName>
    </recommendedName>
</protein>
<keyword evidence="2" id="KW-1185">Reference proteome</keyword>
<organism evidence="1 2">
    <name type="scientific">Dictyobacter formicarum</name>
    <dbReference type="NCBI Taxonomy" id="2778368"/>
    <lineage>
        <taxon>Bacteria</taxon>
        <taxon>Bacillati</taxon>
        <taxon>Chloroflexota</taxon>
        <taxon>Ktedonobacteria</taxon>
        <taxon>Ktedonobacterales</taxon>
        <taxon>Dictyobacteraceae</taxon>
        <taxon>Dictyobacter</taxon>
    </lineage>
</organism>
<dbReference type="InterPro" id="IPR012347">
    <property type="entry name" value="Ferritin-like"/>
</dbReference>